<dbReference type="PANTHER" id="PTHR48063">
    <property type="entry name" value="LRR RECEPTOR-LIKE KINASE"/>
    <property type="match status" value="1"/>
</dbReference>
<dbReference type="Gene3D" id="3.80.10.10">
    <property type="entry name" value="Ribonuclease Inhibitor"/>
    <property type="match status" value="6"/>
</dbReference>
<evidence type="ECO:0000256" key="10">
    <source>
        <dbReference type="ARBA" id="ARBA00023170"/>
    </source>
</evidence>
<feature type="domain" description="Leucine-rich repeat-containing N-terminal plant-type" evidence="14">
    <location>
        <begin position="42"/>
        <end position="79"/>
    </location>
</feature>
<sequence>MFIMGSSSMRIAAIVFYYLCFLTFATFHNCFCNGNSNIVCSKTEKQALLKFKQDLKDPSNRLSSWAGDNCCQWSGVVCDNFTGHVHEIHLPYNDGDAGCHYNGNYSKYETCWSYHPLGGKINPSLLDLKHLRYLDLSQNYFGEIHIPTFIGSIGSLRYLNLSKAGFSGAIPHQLGNLTMMRYLDLSRNRFGGIHIPSFIGSIGSLRYLDLSNAEFSGAIPHQLGNLTMMRYLDLSWNRFGGIRIPSFIGSIGSLRYLDLSGAEFSGAIPHQLGNLTMIRYLDLSFNFFYLQGNFSETALNLRGDNLHWVSGLLSLQHLDLSFVNLSKAVDWVEVMSTLPSLVELQLGGCDLKYSSPSTTINFTSLHILDLSDNNFAESIPKWIFSLHHLVSLDIIDCNFYGPIPNGIQNLTSLKEFSAVENNLNSSLPKGLFGLKNLVVLDLGFNKFQGPIPIGLLNMTCLRDLDLGDNLFTTWTNGLLSRLSRLESVNLADNLLQGVISGAIGNLTSLISLDMSHNQLEGKISSSLGKLCKLKSIGLSNNKFGGEVAEVFRGFSHCMLDGLESMALDNNCLDGQFPNELHQFKNLTYLSLQNNSIFGPIPESIKGLSSLTRLSLSYNHLTGVLPESLGQLAKLETLDLSYNHLNGTLPESLGQLAKLESLDVSHNLMKGVVSEIHFGNLKRLSCLDGSGNNLTLKVHSGWIPTFQVRALMLASWQLGPQFPAWLQYQGQLHTLDIASTGISDSIPQWFWPKISNLSLLNLSRNQIRGEFPRKFEVLISGYALDLSFNNFKGMLPFISSNVQWLDFSNNSFSGSVYHALCGRMRKQNWLFVLNLGNNYLSGRIPNCWQHWQYLQVLKLENNKLMGTIPLSIGHLASLESLHLRHNNLSGKLPQSLQHCINLVLIDLGGNEFIGSIPPWMGNSFTKLVVLNLRSNKFQGGIPYELCRLSSLQILDLAHNNLSTVVPKCFNNFTAMTEKQNSSNLFSYHALNLTSEAQEKAFLVTKGREVEYSTTLKFVTSMDLSENNLSGEIPKELTTLVGLHFLNLSGNHFTGEIPKNIGDMEQLESLDFSLNQLCGEIPLSMSSLTFLSHLNLSYNNLIGQIPLSTQLQSLENSSFVGNKLCGPPLPNCDTNKAIPKVGHGGNEEGEGFPEVWFYAISALGFVIGFWVVMGPLLFKMHWRIAYFRFLDDIWYNFYKIVVNGIKSIGNVQLGQEAKEEAVVHHVLFFVISDNSPSDSVPTPDKIFIGVGEGNLETWIVDPDQSNRFWMLKKMRFKLVGDKGKEYVRHGIEVVDWFFPVDVWTTKIRYWEMLKVNGCGRYKIGIVEGVSASDFSCIELALPTTEITL</sequence>
<dbReference type="FunFam" id="3.80.10.10:FF:000383">
    <property type="entry name" value="Leucine-rich repeat receptor protein kinase EMS1"/>
    <property type="match status" value="1"/>
</dbReference>
<evidence type="ECO:0000256" key="5">
    <source>
        <dbReference type="ARBA" id="ARBA00022692"/>
    </source>
</evidence>
<dbReference type="InterPro" id="IPR032675">
    <property type="entry name" value="LRR_dom_sf"/>
</dbReference>
<keyword evidence="9 12" id="KW-0472">Membrane</keyword>
<dbReference type="FunFam" id="3.80.10.10:FF:001678">
    <property type="entry name" value="Calmodulin-binding receptor kinase CaMRLK"/>
    <property type="match status" value="1"/>
</dbReference>
<evidence type="ECO:0000256" key="1">
    <source>
        <dbReference type="ARBA" id="ARBA00004251"/>
    </source>
</evidence>
<dbReference type="InterPro" id="IPR013210">
    <property type="entry name" value="LRR_N_plant-typ"/>
</dbReference>
<reference evidence="16 17" key="1">
    <citation type="journal article" date="2018" name="Proc. Natl. Acad. Sci. U.S.A.">
        <title>Draft genome sequence of Camellia sinensis var. sinensis provides insights into the evolution of the tea genome and tea quality.</title>
        <authorList>
            <person name="Wei C."/>
            <person name="Yang H."/>
            <person name="Wang S."/>
            <person name="Zhao J."/>
            <person name="Liu C."/>
            <person name="Gao L."/>
            <person name="Xia E."/>
            <person name="Lu Y."/>
            <person name="Tai Y."/>
            <person name="She G."/>
            <person name="Sun J."/>
            <person name="Cao H."/>
            <person name="Tong W."/>
            <person name="Gao Q."/>
            <person name="Li Y."/>
            <person name="Deng W."/>
            <person name="Jiang X."/>
            <person name="Wang W."/>
            <person name="Chen Q."/>
            <person name="Zhang S."/>
            <person name="Li H."/>
            <person name="Wu J."/>
            <person name="Wang P."/>
            <person name="Li P."/>
            <person name="Shi C."/>
            <person name="Zheng F."/>
            <person name="Jian J."/>
            <person name="Huang B."/>
            <person name="Shan D."/>
            <person name="Shi M."/>
            <person name="Fang C."/>
            <person name="Yue Y."/>
            <person name="Li F."/>
            <person name="Li D."/>
            <person name="Wei S."/>
            <person name="Han B."/>
            <person name="Jiang C."/>
            <person name="Yin Y."/>
            <person name="Xia T."/>
            <person name="Zhang Z."/>
            <person name="Bennetzen J.L."/>
            <person name="Zhao S."/>
            <person name="Wan X."/>
        </authorList>
    </citation>
    <scope>NUCLEOTIDE SEQUENCE [LARGE SCALE GENOMIC DNA]</scope>
    <source>
        <strain evidence="17">cv. Shuchazao</strain>
        <tissue evidence="16">Leaf</tissue>
    </source>
</reference>
<evidence type="ECO:0000256" key="13">
    <source>
        <dbReference type="SAM" id="SignalP"/>
    </source>
</evidence>
<name>A0A4S4DGN2_CAMSN</name>
<dbReference type="SMART" id="SM00365">
    <property type="entry name" value="LRR_SD22"/>
    <property type="match status" value="6"/>
</dbReference>
<evidence type="ECO:0000256" key="3">
    <source>
        <dbReference type="ARBA" id="ARBA00022475"/>
    </source>
</evidence>
<dbReference type="EMBL" id="SDRB02011296">
    <property type="protein sequence ID" value="THG01902.1"/>
    <property type="molecule type" value="Genomic_DNA"/>
</dbReference>
<dbReference type="GO" id="GO:0005886">
    <property type="term" value="C:plasma membrane"/>
    <property type="evidence" value="ECO:0007669"/>
    <property type="project" value="UniProtKB-SubCell"/>
</dbReference>
<dbReference type="Proteomes" id="UP000306102">
    <property type="component" value="Unassembled WGS sequence"/>
</dbReference>
<dbReference type="InterPro" id="IPR003591">
    <property type="entry name" value="Leu-rich_rpt_typical-subtyp"/>
</dbReference>
<keyword evidence="7" id="KW-0677">Repeat</keyword>
<dbReference type="Pfam" id="PF00560">
    <property type="entry name" value="LRR_1"/>
    <property type="match status" value="5"/>
</dbReference>
<feature type="signal peptide" evidence="13">
    <location>
        <begin position="1"/>
        <end position="27"/>
    </location>
</feature>
<evidence type="ECO:0000256" key="2">
    <source>
        <dbReference type="ARBA" id="ARBA00009592"/>
    </source>
</evidence>
<keyword evidence="17" id="KW-1185">Reference proteome</keyword>
<keyword evidence="4" id="KW-0433">Leucine-rich repeat</keyword>
<evidence type="ECO:0000256" key="6">
    <source>
        <dbReference type="ARBA" id="ARBA00022729"/>
    </source>
</evidence>
<dbReference type="InterPro" id="IPR001611">
    <property type="entry name" value="Leu-rich_rpt"/>
</dbReference>
<evidence type="ECO:0000256" key="4">
    <source>
        <dbReference type="ARBA" id="ARBA00022614"/>
    </source>
</evidence>
<dbReference type="GO" id="GO:0051707">
    <property type="term" value="P:response to other organism"/>
    <property type="evidence" value="ECO:0007669"/>
    <property type="project" value="UniProtKB-ARBA"/>
</dbReference>
<feature type="transmembrane region" description="Helical" evidence="12">
    <location>
        <begin position="1153"/>
        <end position="1176"/>
    </location>
</feature>
<gene>
    <name evidence="16" type="ORF">TEA_000194</name>
</gene>
<dbReference type="InterPro" id="IPR055414">
    <property type="entry name" value="LRR_R13L4/SHOC2-like"/>
</dbReference>
<dbReference type="Pfam" id="PF23598">
    <property type="entry name" value="LRR_14"/>
    <property type="match status" value="2"/>
</dbReference>
<dbReference type="FunFam" id="3.80.10.10:FF:000095">
    <property type="entry name" value="LRR receptor-like serine/threonine-protein kinase GSO1"/>
    <property type="match status" value="2"/>
</dbReference>
<comment type="similarity">
    <text evidence="2">Belongs to the RLP family.</text>
</comment>
<keyword evidence="10" id="KW-0675">Receptor</keyword>
<evidence type="ECO:0000256" key="9">
    <source>
        <dbReference type="ARBA" id="ARBA00023136"/>
    </source>
</evidence>
<keyword evidence="5 12" id="KW-0812">Transmembrane</keyword>
<evidence type="ECO:0000259" key="15">
    <source>
        <dbReference type="Pfam" id="PF23598"/>
    </source>
</evidence>
<comment type="subcellular location">
    <subcellularLocation>
        <location evidence="1">Cell membrane</location>
        <topology evidence="1">Single-pass type I membrane protein</topology>
    </subcellularLocation>
</comment>
<keyword evidence="11" id="KW-0325">Glycoprotein</keyword>
<keyword evidence="3" id="KW-1003">Cell membrane</keyword>
<dbReference type="PRINTS" id="PR00019">
    <property type="entry name" value="LEURICHRPT"/>
</dbReference>
<dbReference type="PANTHER" id="PTHR48063:SF98">
    <property type="entry name" value="LRR RECEPTOR-LIKE SERINE_THREONINE-PROTEIN KINASE FLS2"/>
    <property type="match status" value="1"/>
</dbReference>
<dbReference type="Pfam" id="PF08263">
    <property type="entry name" value="LRRNT_2"/>
    <property type="match status" value="1"/>
</dbReference>
<proteinExistence type="inferred from homology"/>
<protein>
    <submittedName>
        <fullName evidence="16">Uncharacterized protein</fullName>
    </submittedName>
</protein>
<keyword evidence="8 12" id="KW-1133">Transmembrane helix</keyword>
<evidence type="ECO:0000256" key="12">
    <source>
        <dbReference type="SAM" id="Phobius"/>
    </source>
</evidence>
<dbReference type="Pfam" id="PF13855">
    <property type="entry name" value="LRR_8"/>
    <property type="match status" value="2"/>
</dbReference>
<organism evidence="16 17">
    <name type="scientific">Camellia sinensis var. sinensis</name>
    <name type="common">China tea</name>
    <dbReference type="NCBI Taxonomy" id="542762"/>
    <lineage>
        <taxon>Eukaryota</taxon>
        <taxon>Viridiplantae</taxon>
        <taxon>Streptophyta</taxon>
        <taxon>Embryophyta</taxon>
        <taxon>Tracheophyta</taxon>
        <taxon>Spermatophyta</taxon>
        <taxon>Magnoliopsida</taxon>
        <taxon>eudicotyledons</taxon>
        <taxon>Gunneridae</taxon>
        <taxon>Pentapetalae</taxon>
        <taxon>asterids</taxon>
        <taxon>Ericales</taxon>
        <taxon>Theaceae</taxon>
        <taxon>Camellia</taxon>
    </lineage>
</organism>
<evidence type="ECO:0000259" key="14">
    <source>
        <dbReference type="Pfam" id="PF08263"/>
    </source>
</evidence>
<evidence type="ECO:0000313" key="17">
    <source>
        <dbReference type="Proteomes" id="UP000306102"/>
    </source>
</evidence>
<dbReference type="FunFam" id="3.80.10.10:FF:000111">
    <property type="entry name" value="LRR receptor-like serine/threonine-protein kinase ERECTA"/>
    <property type="match status" value="1"/>
</dbReference>
<evidence type="ECO:0000256" key="11">
    <source>
        <dbReference type="ARBA" id="ARBA00023180"/>
    </source>
</evidence>
<dbReference type="SUPFAM" id="SSF52047">
    <property type="entry name" value="RNI-like"/>
    <property type="match status" value="1"/>
</dbReference>
<comment type="caution">
    <text evidence="16">The sequence shown here is derived from an EMBL/GenBank/DDBJ whole genome shotgun (WGS) entry which is preliminary data.</text>
</comment>
<feature type="chain" id="PRO_5020846485" evidence="13">
    <location>
        <begin position="28"/>
        <end position="1346"/>
    </location>
</feature>
<dbReference type="FunFam" id="3.80.10.10:FF:001347">
    <property type="entry name" value="LRR receptor-like serine/threonine-protein kinase GSO2"/>
    <property type="match status" value="1"/>
</dbReference>
<dbReference type="GO" id="GO:0006952">
    <property type="term" value="P:defense response"/>
    <property type="evidence" value="ECO:0007669"/>
    <property type="project" value="UniProtKB-ARBA"/>
</dbReference>
<keyword evidence="6 13" id="KW-0732">Signal</keyword>
<evidence type="ECO:0000256" key="8">
    <source>
        <dbReference type="ARBA" id="ARBA00022989"/>
    </source>
</evidence>
<feature type="domain" description="Disease resistance R13L4/SHOC-2-like LRR" evidence="15">
    <location>
        <begin position="574"/>
        <end position="737"/>
    </location>
</feature>
<dbReference type="SMART" id="SM00369">
    <property type="entry name" value="LRR_TYP"/>
    <property type="match status" value="15"/>
</dbReference>
<dbReference type="SUPFAM" id="SSF52058">
    <property type="entry name" value="L domain-like"/>
    <property type="match status" value="3"/>
</dbReference>
<accession>A0A4S4DGN2</accession>
<feature type="domain" description="Disease resistance R13L4/SHOC-2-like LRR" evidence="15">
    <location>
        <begin position="120"/>
        <end position="346"/>
    </location>
</feature>
<evidence type="ECO:0000313" key="16">
    <source>
        <dbReference type="EMBL" id="THG01902.1"/>
    </source>
</evidence>
<evidence type="ECO:0000256" key="7">
    <source>
        <dbReference type="ARBA" id="ARBA00022737"/>
    </source>
</evidence>
<dbReference type="InterPro" id="IPR046956">
    <property type="entry name" value="RLP23-like"/>
</dbReference>
<dbReference type="STRING" id="542762.A0A4S4DGN2"/>